<evidence type="ECO:0000313" key="2">
    <source>
        <dbReference type="Proteomes" id="UP000242715"/>
    </source>
</evidence>
<reference evidence="2" key="1">
    <citation type="journal article" date="2017" name="Front. Plant Sci.">
        <title>Climate Clever Clovers: New Paradigm to Reduce the Environmental Footprint of Ruminants by Breeding Low Methanogenic Forages Utilizing Haplotype Variation.</title>
        <authorList>
            <person name="Kaur P."/>
            <person name="Appels R."/>
            <person name="Bayer P.E."/>
            <person name="Keeble-Gagnere G."/>
            <person name="Wang J."/>
            <person name="Hirakawa H."/>
            <person name="Shirasawa K."/>
            <person name="Vercoe P."/>
            <person name="Stefanova K."/>
            <person name="Durmic Z."/>
            <person name="Nichols P."/>
            <person name="Revell C."/>
            <person name="Isobe S.N."/>
            <person name="Edwards D."/>
            <person name="Erskine W."/>
        </authorList>
    </citation>
    <scope>NUCLEOTIDE SEQUENCE [LARGE SCALE GENOMIC DNA]</scope>
    <source>
        <strain evidence="2">cv. Daliak</strain>
    </source>
</reference>
<accession>A0A2Z6NK72</accession>
<dbReference type="EMBL" id="DF973645">
    <property type="protein sequence ID" value="GAU36870.1"/>
    <property type="molecule type" value="Genomic_DNA"/>
</dbReference>
<evidence type="ECO:0000313" key="1">
    <source>
        <dbReference type="EMBL" id="GAU36870.1"/>
    </source>
</evidence>
<dbReference type="Proteomes" id="UP000242715">
    <property type="component" value="Unassembled WGS sequence"/>
</dbReference>
<protein>
    <submittedName>
        <fullName evidence="1">Uncharacterized protein</fullName>
    </submittedName>
</protein>
<sequence>RGGAFLFRSSRAIV</sequence>
<keyword evidence="2" id="KW-1185">Reference proteome</keyword>
<name>A0A2Z6NK72_TRISU</name>
<dbReference type="OrthoDB" id="2382881at2759"/>
<gene>
    <name evidence="1" type="ORF">TSUD_220380</name>
</gene>
<feature type="non-terminal residue" evidence="1">
    <location>
        <position position="1"/>
    </location>
</feature>
<organism evidence="1 2">
    <name type="scientific">Trifolium subterraneum</name>
    <name type="common">Subterranean clover</name>
    <dbReference type="NCBI Taxonomy" id="3900"/>
    <lineage>
        <taxon>Eukaryota</taxon>
        <taxon>Viridiplantae</taxon>
        <taxon>Streptophyta</taxon>
        <taxon>Embryophyta</taxon>
        <taxon>Tracheophyta</taxon>
        <taxon>Spermatophyta</taxon>
        <taxon>Magnoliopsida</taxon>
        <taxon>eudicotyledons</taxon>
        <taxon>Gunneridae</taxon>
        <taxon>Pentapetalae</taxon>
        <taxon>rosids</taxon>
        <taxon>fabids</taxon>
        <taxon>Fabales</taxon>
        <taxon>Fabaceae</taxon>
        <taxon>Papilionoideae</taxon>
        <taxon>50 kb inversion clade</taxon>
        <taxon>NPAAA clade</taxon>
        <taxon>Hologalegina</taxon>
        <taxon>IRL clade</taxon>
        <taxon>Trifolieae</taxon>
        <taxon>Trifolium</taxon>
    </lineage>
</organism>
<proteinExistence type="predicted"/>